<gene>
    <name evidence="2" type="ORF">B0I35DRAFT_8408</name>
</gene>
<keyword evidence="1" id="KW-1133">Transmembrane helix</keyword>
<feature type="transmembrane region" description="Helical" evidence="1">
    <location>
        <begin position="35"/>
        <end position="52"/>
    </location>
</feature>
<keyword evidence="3" id="KW-1185">Reference proteome</keyword>
<name>A0A8K0T4W2_9HYPO</name>
<evidence type="ECO:0000313" key="3">
    <source>
        <dbReference type="Proteomes" id="UP000813444"/>
    </source>
</evidence>
<feature type="transmembrane region" description="Helical" evidence="1">
    <location>
        <begin position="194"/>
        <end position="212"/>
    </location>
</feature>
<dbReference type="AlphaFoldDB" id="A0A8K0T4W2"/>
<sequence>MLSSGYHITYWVIALVAVAAHHTIRCIIGAAAETFFHTLAFPSLAAALYIIWCGPREKPASLLQNAVHQTTAGFLLISLGSITQHMPPSQDLSDLRYLFHACLAFNAAGTLEAIRQNRRDIDPASVMQLLEGPRTKLARLTCRGCIEHSTACLALLALFRLLMCGIDLALHAIYASDLNCWFIWSESVSHMQHSFGSFVLLTFVIAALVDLAETVKMIYLLSSSLWD</sequence>
<evidence type="ECO:0000313" key="2">
    <source>
        <dbReference type="EMBL" id="KAH7328097.1"/>
    </source>
</evidence>
<reference evidence="2" key="1">
    <citation type="journal article" date="2021" name="Nat. Commun.">
        <title>Genetic determinants of endophytism in the Arabidopsis root mycobiome.</title>
        <authorList>
            <person name="Mesny F."/>
            <person name="Miyauchi S."/>
            <person name="Thiergart T."/>
            <person name="Pickel B."/>
            <person name="Atanasova L."/>
            <person name="Karlsson M."/>
            <person name="Huettel B."/>
            <person name="Barry K.W."/>
            <person name="Haridas S."/>
            <person name="Chen C."/>
            <person name="Bauer D."/>
            <person name="Andreopoulos W."/>
            <person name="Pangilinan J."/>
            <person name="LaButti K."/>
            <person name="Riley R."/>
            <person name="Lipzen A."/>
            <person name="Clum A."/>
            <person name="Drula E."/>
            <person name="Henrissat B."/>
            <person name="Kohler A."/>
            <person name="Grigoriev I.V."/>
            <person name="Martin F.M."/>
            <person name="Hacquard S."/>
        </authorList>
    </citation>
    <scope>NUCLEOTIDE SEQUENCE</scope>
    <source>
        <strain evidence="2">MPI-CAGE-CH-0235</strain>
    </source>
</reference>
<dbReference type="EMBL" id="JAGPNK010000001">
    <property type="protein sequence ID" value="KAH7328097.1"/>
    <property type="molecule type" value="Genomic_DNA"/>
</dbReference>
<organism evidence="2 3">
    <name type="scientific">Stachybotrys elegans</name>
    <dbReference type="NCBI Taxonomy" id="80388"/>
    <lineage>
        <taxon>Eukaryota</taxon>
        <taxon>Fungi</taxon>
        <taxon>Dikarya</taxon>
        <taxon>Ascomycota</taxon>
        <taxon>Pezizomycotina</taxon>
        <taxon>Sordariomycetes</taxon>
        <taxon>Hypocreomycetidae</taxon>
        <taxon>Hypocreales</taxon>
        <taxon>Stachybotryaceae</taxon>
        <taxon>Stachybotrys</taxon>
    </lineage>
</organism>
<dbReference type="Proteomes" id="UP000813444">
    <property type="component" value="Unassembled WGS sequence"/>
</dbReference>
<proteinExistence type="predicted"/>
<accession>A0A8K0T4W2</accession>
<evidence type="ECO:0000256" key="1">
    <source>
        <dbReference type="SAM" id="Phobius"/>
    </source>
</evidence>
<keyword evidence="1" id="KW-0472">Membrane</keyword>
<protein>
    <submittedName>
        <fullName evidence="2">Uncharacterized protein</fullName>
    </submittedName>
</protein>
<dbReference type="OrthoDB" id="4961272at2759"/>
<keyword evidence="1" id="KW-0812">Transmembrane</keyword>
<feature type="transmembrane region" description="Helical" evidence="1">
    <location>
        <begin position="153"/>
        <end position="174"/>
    </location>
</feature>
<feature type="transmembrane region" description="Helical" evidence="1">
    <location>
        <begin position="6"/>
        <end position="28"/>
    </location>
</feature>
<comment type="caution">
    <text evidence="2">The sequence shown here is derived from an EMBL/GenBank/DDBJ whole genome shotgun (WGS) entry which is preliminary data.</text>
</comment>